<evidence type="ECO:0000313" key="2">
    <source>
        <dbReference type="Proteomes" id="UP000322144"/>
    </source>
</evidence>
<dbReference type="KEGG" id="vg:77936794"/>
<accession>A0A5C1K8C1</accession>
<evidence type="ECO:0000313" key="1">
    <source>
        <dbReference type="EMBL" id="QEM41773.1"/>
    </source>
</evidence>
<dbReference type="RefSeq" id="YP_010660784.1">
    <property type="nucleotide sequence ID" value="NC_070882.1"/>
</dbReference>
<protein>
    <submittedName>
        <fullName evidence="1">Uncharacterized protein</fullName>
    </submittedName>
</protein>
<proteinExistence type="predicted"/>
<keyword evidence="2" id="KW-1185">Reference proteome</keyword>
<dbReference type="GeneID" id="77936794"/>
<sequence length="143" mass="16601">MRSLLVFESKTLTDQLVKEENALLVKRVLAYFADCVRQYVGHLNLPSWDGYYELYLEDSYLSLISEDFDGQDIIKTINDDGEAVDWRLRFRELMDVCVNAYKDDMVSTLRSFQSKSEIISTVNIVGYDKYKLSIMVISMEAPK</sequence>
<reference evidence="1 2" key="1">
    <citation type="submission" date="2019-06" db="EMBL/GenBank/DDBJ databases">
        <title>A distant relative of Phikzvirus genus phages from a therapeutic phage collection.</title>
        <authorList>
            <person name="Hejnowicz M.S."/>
            <person name="Dabrowski K."/>
            <person name="Gawor J."/>
            <person name="Weber-Dabrowska B."/>
            <person name="Gromadka R."/>
            <person name="Lobocka M.B."/>
        </authorList>
    </citation>
    <scope>NUCLEOTIDE SEQUENCE [LARGE SCALE GENOMIC DNA]</scope>
</reference>
<dbReference type="Proteomes" id="UP000322144">
    <property type="component" value="Segment"/>
</dbReference>
<dbReference type="EMBL" id="MN103543">
    <property type="protein sequence ID" value="QEM41773.1"/>
    <property type="molecule type" value="Genomic_DNA"/>
</dbReference>
<name>A0A5C1K8C1_9CAUD</name>
<organism evidence="1 2">
    <name type="scientific">Pseudomonas phage vB_PaeM_PS119XW</name>
    <dbReference type="NCBI Taxonomy" id="2601632"/>
    <lineage>
        <taxon>Viruses</taxon>
        <taxon>Duplodnaviria</taxon>
        <taxon>Heunggongvirae</taxon>
        <taxon>Uroviricota</taxon>
        <taxon>Caudoviricetes</taxon>
        <taxon>Chimalliviridae</taxon>
        <taxon>Pawinskivirus</taxon>
        <taxon>Pawinskivirus PS119XW</taxon>
    </lineage>
</organism>